<dbReference type="STRING" id="559515.M4BR76"/>
<dbReference type="GO" id="GO:0140284">
    <property type="term" value="C:endoplasmic reticulum-endosome membrane contact site"/>
    <property type="evidence" value="ECO:0007669"/>
    <property type="project" value="TreeGrafter"/>
</dbReference>
<keyword evidence="1" id="KW-0479">Metal-binding</keyword>
<evidence type="ECO:0000313" key="9">
    <source>
        <dbReference type="Proteomes" id="UP000011713"/>
    </source>
</evidence>
<dbReference type="HOGENOM" id="CLU_580739_0_0_1"/>
<dbReference type="SUPFAM" id="SSF57903">
    <property type="entry name" value="FYVE/PHD zinc finger"/>
    <property type="match status" value="1"/>
</dbReference>
<evidence type="ECO:0000256" key="1">
    <source>
        <dbReference type="ARBA" id="ARBA00022723"/>
    </source>
</evidence>
<dbReference type="PROSITE" id="PS50848">
    <property type="entry name" value="START"/>
    <property type="match status" value="1"/>
</dbReference>
<dbReference type="GO" id="GO:0008270">
    <property type="term" value="F:zinc ion binding"/>
    <property type="evidence" value="ECO:0007669"/>
    <property type="project" value="UniProtKB-KW"/>
</dbReference>
<dbReference type="VEuPathDB" id="FungiDB:HpaG808915"/>
<evidence type="ECO:0000256" key="4">
    <source>
        <dbReference type="PROSITE-ProRule" id="PRU00091"/>
    </source>
</evidence>
<dbReference type="GO" id="GO:0031902">
    <property type="term" value="C:late endosome membrane"/>
    <property type="evidence" value="ECO:0007669"/>
    <property type="project" value="TreeGrafter"/>
</dbReference>
<keyword evidence="9" id="KW-1185">Reference proteome</keyword>
<dbReference type="OMA" id="IGEVSCF"/>
<dbReference type="InterPro" id="IPR000306">
    <property type="entry name" value="Znf_FYVE"/>
</dbReference>
<dbReference type="SMART" id="SM00064">
    <property type="entry name" value="FYVE"/>
    <property type="match status" value="1"/>
</dbReference>
<dbReference type="Pfam" id="PF01363">
    <property type="entry name" value="FYVE"/>
    <property type="match status" value="1"/>
</dbReference>
<dbReference type="PANTHER" id="PTHR46121:SF4">
    <property type="entry name" value="STEROIDOGENIC ACUTE REGULATORY PROTEIN-LIKE"/>
    <property type="match status" value="1"/>
</dbReference>
<sequence length="543" mass="59451">MCVRPLRCERSERGPATKTALSLSLRPRSGSNVSTASSSWSATSVATSAPRDTVSGRWLDDAAARACGKCARAFSLVNRRHHCRVCGEIFCHACSRTRLVLATSADEIPRRQRVCDMCAMRTSPCRNFEPDDAAFNAHACATGWSPEASADADATSRAQQQQKLQLQLQLEQDVMAVKKQRARQLQDKNRRYSYSSSCYRTSSGTGNSSARVAVAVASAVAFVAALWSLKDNVAWTNVALWILLAAALKNVVEVVLRLRGAARASFGKGFGVDVEDAEQVFCGMDVDAADEPLTVETLEIAEKTDKYADVTITADQSDELIASSQRALDTVVELAHTDVTRDAAWTEEMPTGDDVTIYSRDGKPSRVYRCETELALSPDELFDELYTKLETSNVWNVTAAESNVVCKLDETTDLVHLTSAPALGGMITSRDFVNTRTWRRQEDGGYVIANNYAGKSILKPQKGITRGENGPTGWVILPHPLTPFKSRLIWILNMDIKGYFPSSVIRKGSIGEMSCFVRNLRQHIVHSAASGEHVPERVSSTGQ</sequence>
<reference evidence="8" key="2">
    <citation type="submission" date="2015-06" db="UniProtKB">
        <authorList>
            <consortium name="EnsemblProtists"/>
        </authorList>
    </citation>
    <scope>IDENTIFICATION</scope>
    <source>
        <strain evidence="8">Emoy2</strain>
    </source>
</reference>
<dbReference type="Proteomes" id="UP000011713">
    <property type="component" value="Unassembled WGS sequence"/>
</dbReference>
<dbReference type="GO" id="GO:0005765">
    <property type="term" value="C:lysosomal membrane"/>
    <property type="evidence" value="ECO:0007669"/>
    <property type="project" value="TreeGrafter"/>
</dbReference>
<dbReference type="PRINTS" id="PR00978">
    <property type="entry name" value="STARPROTEIN"/>
</dbReference>
<evidence type="ECO:0000259" key="7">
    <source>
        <dbReference type="PROSITE" id="PS50848"/>
    </source>
</evidence>
<dbReference type="SMART" id="SM00234">
    <property type="entry name" value="START"/>
    <property type="match status" value="1"/>
</dbReference>
<dbReference type="SUPFAM" id="SSF55961">
    <property type="entry name" value="Bet v1-like"/>
    <property type="match status" value="1"/>
</dbReference>
<feature type="region of interest" description="Disordered" evidence="5">
    <location>
        <begin position="24"/>
        <end position="46"/>
    </location>
</feature>
<proteinExistence type="predicted"/>
<dbReference type="AlphaFoldDB" id="M4BR76"/>
<dbReference type="InterPro" id="IPR002913">
    <property type="entry name" value="START_lipid-bd_dom"/>
</dbReference>
<dbReference type="EnsemblProtists" id="HpaT808915">
    <property type="protein sequence ID" value="HpaP808915"/>
    <property type="gene ID" value="HpaG808915"/>
</dbReference>
<dbReference type="PANTHER" id="PTHR46121">
    <property type="entry name" value="STEROIDOGENIC ACUTE REGULATORY PROTEIN-LIKE"/>
    <property type="match status" value="1"/>
</dbReference>
<dbReference type="GO" id="GO:0005789">
    <property type="term" value="C:endoplasmic reticulum membrane"/>
    <property type="evidence" value="ECO:0007669"/>
    <property type="project" value="TreeGrafter"/>
</dbReference>
<dbReference type="GO" id="GO:0008289">
    <property type="term" value="F:lipid binding"/>
    <property type="evidence" value="ECO:0007669"/>
    <property type="project" value="InterPro"/>
</dbReference>
<feature type="domain" description="START" evidence="7">
    <location>
        <begin position="316"/>
        <end position="529"/>
    </location>
</feature>
<dbReference type="EMBL" id="JH598621">
    <property type="status" value="NOT_ANNOTATED_CDS"/>
    <property type="molecule type" value="Genomic_DNA"/>
</dbReference>
<accession>M4BR76</accession>
<dbReference type="InterPro" id="IPR013083">
    <property type="entry name" value="Znf_RING/FYVE/PHD"/>
</dbReference>
<evidence type="ECO:0000256" key="3">
    <source>
        <dbReference type="ARBA" id="ARBA00022833"/>
    </source>
</evidence>
<dbReference type="InterPro" id="IPR000799">
    <property type="entry name" value="StAR-like"/>
</dbReference>
<feature type="compositionally biased region" description="Low complexity" evidence="5">
    <location>
        <begin position="29"/>
        <end position="46"/>
    </location>
</feature>
<organism evidence="8 9">
    <name type="scientific">Hyaloperonospora arabidopsidis (strain Emoy2)</name>
    <name type="common">Downy mildew agent</name>
    <name type="synonym">Peronospora arabidopsidis</name>
    <dbReference type="NCBI Taxonomy" id="559515"/>
    <lineage>
        <taxon>Eukaryota</taxon>
        <taxon>Sar</taxon>
        <taxon>Stramenopiles</taxon>
        <taxon>Oomycota</taxon>
        <taxon>Peronosporomycetes</taxon>
        <taxon>Peronosporales</taxon>
        <taxon>Peronosporaceae</taxon>
        <taxon>Hyaloperonospora</taxon>
    </lineage>
</organism>
<keyword evidence="2 4" id="KW-0863">Zinc-finger</keyword>
<dbReference type="GO" id="GO:0099044">
    <property type="term" value="P:vesicle tethering to endoplasmic reticulum"/>
    <property type="evidence" value="ECO:0007669"/>
    <property type="project" value="TreeGrafter"/>
</dbReference>
<protein>
    <recommendedName>
        <fullName evidence="10">FYVE-type domain-containing protein</fullName>
    </recommendedName>
</protein>
<keyword evidence="3" id="KW-0862">Zinc</keyword>
<dbReference type="InterPro" id="IPR017455">
    <property type="entry name" value="Znf_FYVE-rel"/>
</dbReference>
<dbReference type="InterPro" id="IPR023393">
    <property type="entry name" value="START-like_dom_sf"/>
</dbReference>
<feature type="domain" description="FYVE-type" evidence="6">
    <location>
        <begin position="61"/>
        <end position="123"/>
    </location>
</feature>
<evidence type="ECO:0000256" key="2">
    <source>
        <dbReference type="ARBA" id="ARBA00022771"/>
    </source>
</evidence>
<dbReference type="InParanoid" id="M4BR76"/>
<evidence type="ECO:0000313" key="8">
    <source>
        <dbReference type="EnsemblProtists" id="HpaP808915"/>
    </source>
</evidence>
<dbReference type="InterPro" id="IPR011011">
    <property type="entry name" value="Znf_FYVE_PHD"/>
</dbReference>
<dbReference type="Gene3D" id="3.30.40.10">
    <property type="entry name" value="Zinc/RING finger domain, C3HC4 (zinc finger)"/>
    <property type="match status" value="1"/>
</dbReference>
<reference evidence="9" key="1">
    <citation type="journal article" date="2010" name="Science">
        <title>Signatures of adaptation to obligate biotrophy in the Hyaloperonospora arabidopsidis genome.</title>
        <authorList>
            <person name="Baxter L."/>
            <person name="Tripathy S."/>
            <person name="Ishaque N."/>
            <person name="Boot N."/>
            <person name="Cabral A."/>
            <person name="Kemen E."/>
            <person name="Thines M."/>
            <person name="Ah-Fong A."/>
            <person name="Anderson R."/>
            <person name="Badejoko W."/>
            <person name="Bittner-Eddy P."/>
            <person name="Boore J.L."/>
            <person name="Chibucos M.C."/>
            <person name="Coates M."/>
            <person name="Dehal P."/>
            <person name="Delehaunty K."/>
            <person name="Dong S."/>
            <person name="Downton P."/>
            <person name="Dumas B."/>
            <person name="Fabro G."/>
            <person name="Fronick C."/>
            <person name="Fuerstenberg S.I."/>
            <person name="Fulton L."/>
            <person name="Gaulin E."/>
            <person name="Govers F."/>
            <person name="Hughes L."/>
            <person name="Humphray S."/>
            <person name="Jiang R.H."/>
            <person name="Judelson H."/>
            <person name="Kamoun S."/>
            <person name="Kyung K."/>
            <person name="Meijer H."/>
            <person name="Minx P."/>
            <person name="Morris P."/>
            <person name="Nelson J."/>
            <person name="Phuntumart V."/>
            <person name="Qutob D."/>
            <person name="Rehmany A."/>
            <person name="Rougon-Cardoso A."/>
            <person name="Ryden P."/>
            <person name="Torto-Alalibo T."/>
            <person name="Studholme D."/>
            <person name="Wang Y."/>
            <person name="Win J."/>
            <person name="Wood J."/>
            <person name="Clifton S.W."/>
            <person name="Rogers J."/>
            <person name="Van den Ackerveken G."/>
            <person name="Jones J.D."/>
            <person name="McDowell J.M."/>
            <person name="Beynon J."/>
            <person name="Tyler B.M."/>
        </authorList>
    </citation>
    <scope>NUCLEOTIDE SEQUENCE [LARGE SCALE GENOMIC DNA]</scope>
    <source>
        <strain evidence="9">Emoy2</strain>
    </source>
</reference>
<name>M4BR76_HYAAE</name>
<evidence type="ECO:0000259" key="6">
    <source>
        <dbReference type="PROSITE" id="PS50178"/>
    </source>
</evidence>
<evidence type="ECO:0008006" key="10">
    <source>
        <dbReference type="Google" id="ProtNLM"/>
    </source>
</evidence>
<dbReference type="Gene3D" id="3.30.530.20">
    <property type="match status" value="1"/>
</dbReference>
<dbReference type="PROSITE" id="PS50178">
    <property type="entry name" value="ZF_FYVE"/>
    <property type="match status" value="1"/>
</dbReference>
<dbReference type="InterPro" id="IPR051869">
    <property type="entry name" value="STARD3"/>
</dbReference>
<dbReference type="eggNOG" id="KOG3845">
    <property type="taxonomic scope" value="Eukaryota"/>
</dbReference>
<dbReference type="Pfam" id="PF01852">
    <property type="entry name" value="START"/>
    <property type="match status" value="1"/>
</dbReference>
<evidence type="ECO:0000256" key="5">
    <source>
        <dbReference type="SAM" id="MobiDB-lite"/>
    </source>
</evidence>